<evidence type="ECO:0000256" key="2">
    <source>
        <dbReference type="PROSITE-ProRule" id="PRU00708"/>
    </source>
</evidence>
<dbReference type="EMBL" id="JBBNAE010000004">
    <property type="protein sequence ID" value="KAK9130087.1"/>
    <property type="molecule type" value="Genomic_DNA"/>
</dbReference>
<name>A0AAP0P3T2_9MAGN</name>
<dbReference type="Pfam" id="PF14432">
    <property type="entry name" value="DYW_deaminase"/>
    <property type="match status" value="1"/>
</dbReference>
<evidence type="ECO:0000256" key="1">
    <source>
        <dbReference type="ARBA" id="ARBA00022737"/>
    </source>
</evidence>
<evidence type="ECO:0000313" key="4">
    <source>
        <dbReference type="EMBL" id="KAK9130087.1"/>
    </source>
</evidence>
<feature type="repeat" description="PPR" evidence="2">
    <location>
        <begin position="180"/>
        <end position="214"/>
    </location>
</feature>
<feature type="domain" description="DYW" evidence="3">
    <location>
        <begin position="914"/>
        <end position="1005"/>
    </location>
</feature>
<accession>A0AAP0P3T2</accession>
<sequence length="1005" mass="112021">MAQDELVRLGEQMVHTVEGTRAIALELCREFEEKFLQHIATDELVSNLIVGFHHIVLHVKTGCLASIGNKFGTVSERGLVELTTLIYGANHTAMHNENHQVFPLLCQSDAFSNRRIIFLVCRALQELETTSLSAHIHILVWKYHQQKNVTVGISLDHMGGRFGGMPDDACLRFRLANALNLISWNSMISVYSQCGDALSAFDVFRRMHIEGIGFDFGPNEYTFGSLITATYNSSSTGLCLLEQILSQILKLGFLSDLYVGSALVSGFARFGLLDIAKSIFREMKERNTVSMNGLMVGFVKQKRGVEAVEIFMEARHLVGVTSDSFVVLLSAFPEFESLDEGVKMGREVHAFVLRNGLGDMKIAIQNGLINMYAKCGAVDDARVIFSLMDAKDLVSWNSIISGLDQNGCFGETLMNYQRMRRSGFMPSKFAIISMLSSCSSLKMIHLGSQVHCEGTKLGLDLDVSVSNSLLVLYAESGRLTDSLKVFDLMTKYDIISWNSIIGLLAGSEELPSKSIEYFLKMMQDGWSLNRVTFVNVLSALSSLSILELGHQTHALMLKYSVADDIAAENALLSLYGKCGEMDDCEKIFSKMIARRDAISWNSMIAGYIHSGSFSKAMDMIWFMMQNEQTMDCFTFATVLSACASIATLERGMETHARAIRARLESDVVVGSTLVDMYSKCGRADYANRVFELMPLRNEFTWNSMISGYARHGLGEKALELFMKMRKEGPSPDCVTFVGVLSACSHVGLVKQGLECFESMSKTYGLVPRLEHFSCMVDLLGRAGDLDKVEEFIKSMPMKPNVLMWRTVLGACTRAGGQNTELGKQAAQMLMELEPQNAVNHVLISNFYASGARWVDVAKARTIMKEATVKKEAGCSWVTMKDGVHVFVAGDKSHPDADRIYAKLQELSRKMKEMGYVPLTKYALYDLEVENKEELLSYHSEKLAVAFVILRTSSLPIRIMKNLRVCGDCHSAFGYISKIVGRQIILRDSNRFHHFSDGRCSCGDYW</sequence>
<dbReference type="InterPro" id="IPR011990">
    <property type="entry name" value="TPR-like_helical_dom_sf"/>
</dbReference>
<dbReference type="InterPro" id="IPR046849">
    <property type="entry name" value="E2_motif"/>
</dbReference>
<keyword evidence="5" id="KW-1185">Reference proteome</keyword>
<dbReference type="FunFam" id="1.25.40.10:FF:000196">
    <property type="entry name" value="Pentatricopeptide repeat-containing protein At4g14850"/>
    <property type="match status" value="1"/>
</dbReference>
<dbReference type="Pfam" id="PF20431">
    <property type="entry name" value="E_motif"/>
    <property type="match status" value="1"/>
</dbReference>
<dbReference type="PANTHER" id="PTHR47926">
    <property type="entry name" value="PENTATRICOPEPTIDE REPEAT-CONTAINING PROTEIN"/>
    <property type="match status" value="1"/>
</dbReference>
<dbReference type="PROSITE" id="PS51375">
    <property type="entry name" value="PPR"/>
    <property type="match status" value="7"/>
</dbReference>
<dbReference type="InterPro" id="IPR046960">
    <property type="entry name" value="PPR_At4g14850-like_plant"/>
</dbReference>
<feature type="repeat" description="PPR" evidence="2">
    <location>
        <begin position="596"/>
        <end position="630"/>
    </location>
</feature>
<organism evidence="4 5">
    <name type="scientific">Stephania japonica</name>
    <dbReference type="NCBI Taxonomy" id="461633"/>
    <lineage>
        <taxon>Eukaryota</taxon>
        <taxon>Viridiplantae</taxon>
        <taxon>Streptophyta</taxon>
        <taxon>Embryophyta</taxon>
        <taxon>Tracheophyta</taxon>
        <taxon>Spermatophyta</taxon>
        <taxon>Magnoliopsida</taxon>
        <taxon>Ranunculales</taxon>
        <taxon>Menispermaceae</taxon>
        <taxon>Menispermoideae</taxon>
        <taxon>Cissampelideae</taxon>
        <taxon>Stephania</taxon>
    </lineage>
</organism>
<feature type="repeat" description="PPR" evidence="2">
    <location>
        <begin position="697"/>
        <end position="731"/>
    </location>
</feature>
<feature type="repeat" description="PPR" evidence="2">
    <location>
        <begin position="256"/>
        <end position="290"/>
    </location>
</feature>
<dbReference type="FunFam" id="1.25.40.10:FF:000366">
    <property type="entry name" value="Pentatricopeptide (PPR) repeat-containing protein"/>
    <property type="match status" value="1"/>
</dbReference>
<dbReference type="AlphaFoldDB" id="A0AAP0P3T2"/>
<dbReference type="GO" id="GO:0008270">
    <property type="term" value="F:zinc ion binding"/>
    <property type="evidence" value="ECO:0007669"/>
    <property type="project" value="InterPro"/>
</dbReference>
<dbReference type="GO" id="GO:0003723">
    <property type="term" value="F:RNA binding"/>
    <property type="evidence" value="ECO:0007669"/>
    <property type="project" value="InterPro"/>
</dbReference>
<feature type="repeat" description="PPR" evidence="2">
    <location>
        <begin position="564"/>
        <end position="594"/>
    </location>
</feature>
<keyword evidence="1" id="KW-0677">Repeat</keyword>
<dbReference type="FunFam" id="1.25.40.10:FF:000031">
    <property type="entry name" value="Pentatricopeptide repeat-containing protein mitochondrial"/>
    <property type="match status" value="1"/>
</dbReference>
<feature type="repeat" description="PPR" evidence="2">
    <location>
        <begin position="462"/>
        <end position="496"/>
    </location>
</feature>
<dbReference type="Pfam" id="PF13041">
    <property type="entry name" value="PPR_2"/>
    <property type="match status" value="1"/>
</dbReference>
<dbReference type="Pfam" id="PF20430">
    <property type="entry name" value="Eplus_motif"/>
    <property type="match status" value="1"/>
</dbReference>
<dbReference type="FunFam" id="1.25.40.10:FF:000381">
    <property type="entry name" value="Pentatricopeptide repeat-containing protein"/>
    <property type="match status" value="1"/>
</dbReference>
<gene>
    <name evidence="4" type="ORF">Sjap_010574</name>
</gene>
<comment type="caution">
    <text evidence="4">The sequence shown here is derived from an EMBL/GenBank/DDBJ whole genome shotgun (WGS) entry which is preliminary data.</text>
</comment>
<dbReference type="Gene3D" id="1.25.40.10">
    <property type="entry name" value="Tetratricopeptide repeat domain"/>
    <property type="match status" value="6"/>
</dbReference>
<dbReference type="InterPro" id="IPR002885">
    <property type="entry name" value="PPR_rpt"/>
</dbReference>
<dbReference type="Proteomes" id="UP001417504">
    <property type="component" value="Unassembled WGS sequence"/>
</dbReference>
<proteinExistence type="predicted"/>
<reference evidence="4 5" key="1">
    <citation type="submission" date="2024-01" db="EMBL/GenBank/DDBJ databases">
        <title>Genome assemblies of Stephania.</title>
        <authorList>
            <person name="Yang L."/>
        </authorList>
    </citation>
    <scope>NUCLEOTIDE SEQUENCE [LARGE SCALE GENOMIC DNA]</scope>
    <source>
        <strain evidence="4">QJT</strain>
        <tissue evidence="4">Leaf</tissue>
    </source>
</reference>
<feature type="repeat" description="PPR" evidence="2">
    <location>
        <begin position="392"/>
        <end position="426"/>
    </location>
</feature>
<protein>
    <recommendedName>
        <fullName evidence="3">DYW domain-containing protein</fullName>
    </recommendedName>
</protein>
<dbReference type="InterPro" id="IPR032867">
    <property type="entry name" value="DYW_dom"/>
</dbReference>
<evidence type="ECO:0000259" key="3">
    <source>
        <dbReference type="Pfam" id="PF14432"/>
    </source>
</evidence>
<evidence type="ECO:0000313" key="5">
    <source>
        <dbReference type="Proteomes" id="UP001417504"/>
    </source>
</evidence>
<dbReference type="PANTHER" id="PTHR47926:SF390">
    <property type="entry name" value="TETRATRICOPEPTIDE REPEAT-LIKE SUPERFAMILY PROTEIN"/>
    <property type="match status" value="1"/>
</dbReference>
<dbReference type="GO" id="GO:0009451">
    <property type="term" value="P:RNA modification"/>
    <property type="evidence" value="ECO:0007669"/>
    <property type="project" value="InterPro"/>
</dbReference>
<dbReference type="Pfam" id="PF01535">
    <property type="entry name" value="PPR"/>
    <property type="match status" value="9"/>
</dbReference>
<dbReference type="NCBIfam" id="TIGR00756">
    <property type="entry name" value="PPR"/>
    <property type="match status" value="2"/>
</dbReference>
<dbReference type="InterPro" id="IPR046848">
    <property type="entry name" value="E_motif"/>
</dbReference>